<sequence length="205" mass="22351">MNSLPHSPDDLLALDPAAQDLLFRAAHTAHTFTDEPVTEEQIEAVHRLVRWAPTAVNGQPLRGVLVRSEQARERLLPHLSPKNQEKTRRAPLVAVLAADLDFHEELDRLVPFLPGASALFADQAVRRQVAVHNAYLQIAYLTIGVRAAGLAAGPMGGFDAPAVTKEFFPDGAHEALVVMNIGRPGPDAFHPRAPRLEFAEVFSTV</sequence>
<dbReference type="RefSeq" id="WP_344440502.1">
    <property type="nucleotide sequence ID" value="NZ_BAAALF010000017.1"/>
</dbReference>
<evidence type="ECO:0000313" key="3">
    <source>
        <dbReference type="Proteomes" id="UP001500037"/>
    </source>
</evidence>
<dbReference type="SUPFAM" id="SSF55469">
    <property type="entry name" value="FMN-dependent nitroreductase-like"/>
    <property type="match status" value="1"/>
</dbReference>
<dbReference type="Gene3D" id="3.40.109.10">
    <property type="entry name" value="NADH Oxidase"/>
    <property type="match status" value="1"/>
</dbReference>
<feature type="domain" description="Nitroreductase" evidence="1">
    <location>
        <begin position="28"/>
        <end position="182"/>
    </location>
</feature>
<dbReference type="NCBIfam" id="NF003768">
    <property type="entry name" value="PRK05365.1"/>
    <property type="match status" value="1"/>
</dbReference>
<dbReference type="InterPro" id="IPR000415">
    <property type="entry name" value="Nitroreductase-like"/>
</dbReference>
<protein>
    <submittedName>
        <fullName evidence="2">Malonic semialdehyde reductase</fullName>
    </submittedName>
</protein>
<proteinExistence type="predicted"/>
<dbReference type="PANTHER" id="PTHR43543:SF1">
    <property type="entry name" value="MALONIC SEMIALDEHYDE REDUCTASE RUTE-RELATED"/>
    <property type="match status" value="1"/>
</dbReference>
<reference evidence="3" key="1">
    <citation type="journal article" date="2019" name="Int. J. Syst. Evol. Microbiol.">
        <title>The Global Catalogue of Microorganisms (GCM) 10K type strain sequencing project: providing services to taxonomists for standard genome sequencing and annotation.</title>
        <authorList>
            <consortium name="The Broad Institute Genomics Platform"/>
            <consortium name="The Broad Institute Genome Sequencing Center for Infectious Disease"/>
            <person name="Wu L."/>
            <person name="Ma J."/>
        </authorList>
    </citation>
    <scope>NUCLEOTIDE SEQUENCE [LARGE SCALE GENOMIC DNA]</scope>
    <source>
        <strain evidence="3">JCM 13004</strain>
    </source>
</reference>
<comment type="caution">
    <text evidence="2">The sequence shown here is derived from an EMBL/GenBank/DDBJ whole genome shotgun (WGS) entry which is preliminary data.</text>
</comment>
<keyword evidence="3" id="KW-1185">Reference proteome</keyword>
<evidence type="ECO:0000313" key="2">
    <source>
        <dbReference type="EMBL" id="GAA1226033.1"/>
    </source>
</evidence>
<gene>
    <name evidence="2" type="ORF">GCM10009665_15650</name>
</gene>
<dbReference type="Proteomes" id="UP001500037">
    <property type="component" value="Unassembled WGS sequence"/>
</dbReference>
<dbReference type="EMBL" id="BAAALF010000017">
    <property type="protein sequence ID" value="GAA1226033.1"/>
    <property type="molecule type" value="Genomic_DNA"/>
</dbReference>
<name>A0ABP4GI46_9ACTN</name>
<evidence type="ECO:0000259" key="1">
    <source>
        <dbReference type="Pfam" id="PF00881"/>
    </source>
</evidence>
<dbReference type="Pfam" id="PF00881">
    <property type="entry name" value="Nitroreductase"/>
    <property type="match status" value="1"/>
</dbReference>
<dbReference type="PANTHER" id="PTHR43543">
    <property type="entry name" value="MALONIC SEMIALDEHYDE REDUCTASE RUTE-RELATED"/>
    <property type="match status" value="1"/>
</dbReference>
<accession>A0ABP4GI46</accession>
<organism evidence="2 3">
    <name type="scientific">Kitasatospora nipponensis</name>
    <dbReference type="NCBI Taxonomy" id="258049"/>
    <lineage>
        <taxon>Bacteria</taxon>
        <taxon>Bacillati</taxon>
        <taxon>Actinomycetota</taxon>
        <taxon>Actinomycetes</taxon>
        <taxon>Kitasatosporales</taxon>
        <taxon>Streptomycetaceae</taxon>
        <taxon>Kitasatospora</taxon>
    </lineage>
</organism>
<dbReference type="InterPro" id="IPR050461">
    <property type="entry name" value="Nitroreductase_HadB/RutE"/>
</dbReference>
<dbReference type="InterPro" id="IPR029479">
    <property type="entry name" value="Nitroreductase"/>
</dbReference>